<dbReference type="RefSeq" id="WP_036681309.1">
    <property type="nucleotide sequence ID" value="NZ_JARLKA010000026.1"/>
</dbReference>
<accession>A0A1R0X2Z5</accession>
<protein>
    <recommendedName>
        <fullName evidence="5">Alkyl hydroperoxide reductase subunit C/ Thiol specific antioxidant domain-containing protein</fullName>
    </recommendedName>
</protein>
<evidence type="ECO:0008006" key="5">
    <source>
        <dbReference type="Google" id="ProtNLM"/>
    </source>
</evidence>
<proteinExistence type="predicted"/>
<dbReference type="EMBL" id="MKQP01000035">
    <property type="protein sequence ID" value="OMD27681.1"/>
    <property type="molecule type" value="Genomic_DNA"/>
</dbReference>
<evidence type="ECO:0000313" key="2">
    <source>
        <dbReference type="EMBL" id="OME12484.1"/>
    </source>
</evidence>
<evidence type="ECO:0000313" key="1">
    <source>
        <dbReference type="EMBL" id="OMD27681.1"/>
    </source>
</evidence>
<sequence length="147" mass="17004">MSLTIAEFYKKTKDKLNRKKNGQDFRVGSIFPIKNNKQELNNNGILVLFLSTSCLLCLDILSMIKEIKDDLGDKDLILFIKGGKNELRSLDENIFASISNYYLIKDTRKYNVKLLPYFFYLSNAGIILSKGTINRHEEIKNINFSRL</sequence>
<dbReference type="Gene3D" id="3.40.30.10">
    <property type="entry name" value="Glutaredoxin"/>
    <property type="match status" value="1"/>
</dbReference>
<dbReference type="EMBL" id="MPTO01000033">
    <property type="protein sequence ID" value="OME12484.1"/>
    <property type="molecule type" value="Genomic_DNA"/>
</dbReference>
<dbReference type="InterPro" id="IPR036249">
    <property type="entry name" value="Thioredoxin-like_sf"/>
</dbReference>
<dbReference type="AlphaFoldDB" id="A0A1R0X2Z5"/>
<organism evidence="1 4">
    <name type="scientific">Paenibacillus odorifer</name>
    <dbReference type="NCBI Taxonomy" id="189426"/>
    <lineage>
        <taxon>Bacteria</taxon>
        <taxon>Bacillati</taxon>
        <taxon>Bacillota</taxon>
        <taxon>Bacilli</taxon>
        <taxon>Bacillales</taxon>
        <taxon>Paenibacillaceae</taxon>
        <taxon>Paenibacillus</taxon>
    </lineage>
</organism>
<dbReference type="SUPFAM" id="SSF52833">
    <property type="entry name" value="Thioredoxin-like"/>
    <property type="match status" value="1"/>
</dbReference>
<name>A0A1R0X2Z5_9BACL</name>
<evidence type="ECO:0000313" key="4">
    <source>
        <dbReference type="Proteomes" id="UP000187465"/>
    </source>
</evidence>
<dbReference type="Proteomes" id="UP000187323">
    <property type="component" value="Unassembled WGS sequence"/>
</dbReference>
<dbReference type="Proteomes" id="UP000187465">
    <property type="component" value="Unassembled WGS sequence"/>
</dbReference>
<evidence type="ECO:0000313" key="3">
    <source>
        <dbReference type="Proteomes" id="UP000187323"/>
    </source>
</evidence>
<comment type="caution">
    <text evidence="1">The sequence shown here is derived from an EMBL/GenBank/DDBJ whole genome shotgun (WGS) entry which is preliminary data.</text>
</comment>
<reference evidence="3 4" key="1">
    <citation type="submission" date="2016-10" db="EMBL/GenBank/DDBJ databases">
        <title>Paenibacillus species isolates.</title>
        <authorList>
            <person name="Beno S.M."/>
        </authorList>
    </citation>
    <scope>NUCLEOTIDE SEQUENCE [LARGE SCALE GENOMIC DNA]</scope>
    <source>
        <strain evidence="1 4">FSL H7-0604</strain>
        <strain evidence="2 3">FSL H7-0918</strain>
    </source>
</reference>
<gene>
    <name evidence="1" type="ORF">BJP51_24505</name>
    <name evidence="2" type="ORF">BSK47_27085</name>
</gene>